<accession>A0A9P6R8P4</accession>
<name>A0A9P6R8P4_9FUNG</name>
<evidence type="ECO:0000256" key="1">
    <source>
        <dbReference type="SAM" id="MobiDB-lite"/>
    </source>
</evidence>
<feature type="compositionally biased region" description="Polar residues" evidence="1">
    <location>
        <begin position="47"/>
        <end position="57"/>
    </location>
</feature>
<reference evidence="2" key="1">
    <citation type="journal article" date="2020" name="Fungal Divers.">
        <title>Resolving the Mortierellaceae phylogeny through synthesis of multi-gene phylogenetics and phylogenomics.</title>
        <authorList>
            <person name="Vandepol N."/>
            <person name="Liber J."/>
            <person name="Desiro A."/>
            <person name="Na H."/>
            <person name="Kennedy M."/>
            <person name="Barry K."/>
            <person name="Grigoriev I.V."/>
            <person name="Miller A.N."/>
            <person name="O'Donnell K."/>
            <person name="Stajich J.E."/>
            <person name="Bonito G."/>
        </authorList>
    </citation>
    <scope>NUCLEOTIDE SEQUENCE</scope>
    <source>
        <strain evidence="2">NVP60</strain>
    </source>
</reference>
<feature type="compositionally biased region" description="Basic and acidic residues" evidence="1">
    <location>
        <begin position="14"/>
        <end position="24"/>
    </location>
</feature>
<protein>
    <submittedName>
        <fullName evidence="2">Uncharacterized protein</fullName>
    </submittedName>
</protein>
<keyword evidence="3" id="KW-1185">Reference proteome</keyword>
<dbReference type="EMBL" id="JAAAIN010000617">
    <property type="protein sequence ID" value="KAG0312426.1"/>
    <property type="molecule type" value="Genomic_DNA"/>
</dbReference>
<dbReference type="AlphaFoldDB" id="A0A9P6R8P4"/>
<dbReference type="Proteomes" id="UP000823405">
    <property type="component" value="Unassembled WGS sequence"/>
</dbReference>
<gene>
    <name evidence="2" type="ORF">BGZ97_011200</name>
</gene>
<proteinExistence type="predicted"/>
<evidence type="ECO:0000313" key="2">
    <source>
        <dbReference type="EMBL" id="KAG0312426.1"/>
    </source>
</evidence>
<organism evidence="2 3">
    <name type="scientific">Linnemannia gamsii</name>
    <dbReference type="NCBI Taxonomy" id="64522"/>
    <lineage>
        <taxon>Eukaryota</taxon>
        <taxon>Fungi</taxon>
        <taxon>Fungi incertae sedis</taxon>
        <taxon>Mucoromycota</taxon>
        <taxon>Mortierellomycotina</taxon>
        <taxon>Mortierellomycetes</taxon>
        <taxon>Mortierellales</taxon>
        <taxon>Mortierellaceae</taxon>
        <taxon>Linnemannia</taxon>
    </lineage>
</organism>
<feature type="region of interest" description="Disordered" evidence="1">
    <location>
        <begin position="1"/>
        <end position="71"/>
    </location>
</feature>
<comment type="caution">
    <text evidence="2">The sequence shown here is derived from an EMBL/GenBank/DDBJ whole genome shotgun (WGS) entry which is preliminary data.</text>
</comment>
<sequence>MEQIQTMTGNGDDGENRSVEDVCNERSGYGLDFDPDNDDVVEERTENPGNMSNTNIQEHYGPVNTIPESYPKTTITPNGVLTLDIPENMLVEGKEKGADRGQDLSGV</sequence>
<evidence type="ECO:0000313" key="3">
    <source>
        <dbReference type="Proteomes" id="UP000823405"/>
    </source>
</evidence>